<dbReference type="InterPro" id="IPR017441">
    <property type="entry name" value="Protein_kinase_ATP_BS"/>
</dbReference>
<evidence type="ECO:0000256" key="3">
    <source>
        <dbReference type="ARBA" id="ARBA00022741"/>
    </source>
</evidence>
<evidence type="ECO:0000256" key="6">
    <source>
        <dbReference type="PROSITE-ProRule" id="PRU10141"/>
    </source>
</evidence>
<accession>A0A0A1U8V5</accession>
<dbReference type="OrthoDB" id="9332038at2759"/>
<sequence length="584" mass="67221">MASAFKNYQPYEPLIPRTSTTLVRFLTTRINETYRVCDKKPQINGENSLTDPFESCHNYGLDNEKNELIVYRGMTLGTFNSFEGMLFSMDKDVCTKYKVIDRLGHGTFGQVFKCWDIKNEKFVAVKILKNKKAYLRQGLLECAALTMLNTYFDSGCERIVKMYDHFMFCDHLCIVFELLDKNLYQYCKLHRNSGIKLQTIQQMMTELLESVSSCCESGIIHCDVKPENILMGENGELKLIDLGSACFENYTLYTYIQSRHYRAPEIVFNMKYTNAIDMWSVGCIIAEMFLGVPLFPASSEYDLIARFVETVGMPSDDFLLTGKTSMKFFKEVKRTGKFRLKESFEYEWENNVRLPPHKNYLYYAKLSDIIMKNPMKLNLDIKENNVAIRECLLDLLKRLLVYDPSSRLTPGQALAHPFFTSQNISEVTQSDLANWVPPEREFPFKIYGHSVSSFPTDMMNDAFAGEIVIDKKLSNAEYYNIFFKLLQSGHVANVTIDNPFEYGSVTPRQFSSVFDPTTSAPLCTPRREVTPRKIALQQLPRSMSASTSSIQHKEESLIRPKLKTSVICVKKQDKEEKKDPEQSA</sequence>
<dbReference type="OMA" id="HESQQTY"/>
<feature type="binding site" evidence="6">
    <location>
        <position position="126"/>
    </location>
    <ligand>
        <name>ATP</name>
        <dbReference type="ChEBI" id="CHEBI:30616"/>
    </ligand>
</feature>
<evidence type="ECO:0000256" key="4">
    <source>
        <dbReference type="ARBA" id="ARBA00022777"/>
    </source>
</evidence>
<dbReference type="Gene3D" id="3.30.200.20">
    <property type="entry name" value="Phosphorylase Kinase, domain 1"/>
    <property type="match status" value="1"/>
</dbReference>
<dbReference type="PROSITE" id="PS00107">
    <property type="entry name" value="PROTEIN_KINASE_ATP"/>
    <property type="match status" value="1"/>
</dbReference>
<keyword evidence="2 8" id="KW-0808">Transferase</keyword>
<dbReference type="InterPro" id="IPR008271">
    <property type="entry name" value="Ser/Thr_kinase_AS"/>
</dbReference>
<dbReference type="KEGG" id="eiv:EIN_153870"/>
<keyword evidence="3 6" id="KW-0547">Nucleotide-binding</keyword>
<keyword evidence="4 8" id="KW-0418">Kinase</keyword>
<keyword evidence="5 6" id="KW-0067">ATP-binding</keyword>
<dbReference type="GO" id="GO:0004674">
    <property type="term" value="F:protein serine/threonine kinase activity"/>
    <property type="evidence" value="ECO:0007669"/>
    <property type="project" value="UniProtKB-KW"/>
</dbReference>
<evidence type="ECO:0000313" key="9">
    <source>
        <dbReference type="Proteomes" id="UP000014680"/>
    </source>
</evidence>
<keyword evidence="1 8" id="KW-0723">Serine/threonine-protein kinase</keyword>
<evidence type="ECO:0000259" key="7">
    <source>
        <dbReference type="PROSITE" id="PS50011"/>
    </source>
</evidence>
<evidence type="ECO:0000313" key="8">
    <source>
        <dbReference type="EMBL" id="ELP91350.1"/>
    </source>
</evidence>
<name>A0A0A1U8V5_ENTIV</name>
<gene>
    <name evidence="8" type="ORF">EIN_153870</name>
</gene>
<dbReference type="AlphaFoldDB" id="A0A0A1U8V5"/>
<evidence type="ECO:0000256" key="2">
    <source>
        <dbReference type="ARBA" id="ARBA00022679"/>
    </source>
</evidence>
<dbReference type="Pfam" id="PF00069">
    <property type="entry name" value="Pkinase"/>
    <property type="match status" value="1"/>
</dbReference>
<organism evidence="8 9">
    <name type="scientific">Entamoeba invadens IP1</name>
    <dbReference type="NCBI Taxonomy" id="370355"/>
    <lineage>
        <taxon>Eukaryota</taxon>
        <taxon>Amoebozoa</taxon>
        <taxon>Evosea</taxon>
        <taxon>Archamoebae</taxon>
        <taxon>Mastigamoebida</taxon>
        <taxon>Entamoebidae</taxon>
        <taxon>Entamoeba</taxon>
    </lineage>
</organism>
<dbReference type="GO" id="GO:0004713">
    <property type="term" value="F:protein tyrosine kinase activity"/>
    <property type="evidence" value="ECO:0007669"/>
    <property type="project" value="TreeGrafter"/>
</dbReference>
<dbReference type="Gene3D" id="1.10.510.10">
    <property type="entry name" value="Transferase(Phosphotransferase) domain 1"/>
    <property type="match status" value="1"/>
</dbReference>
<dbReference type="VEuPathDB" id="AmoebaDB:EIN_153870"/>
<reference evidence="8 9" key="1">
    <citation type="submission" date="2012-10" db="EMBL/GenBank/DDBJ databases">
        <authorList>
            <person name="Zafar N."/>
            <person name="Inman J."/>
            <person name="Hall N."/>
            <person name="Lorenzi H."/>
            <person name="Caler E."/>
        </authorList>
    </citation>
    <scope>NUCLEOTIDE SEQUENCE [LARGE SCALE GENOMIC DNA]</scope>
    <source>
        <strain evidence="8 9">IP1</strain>
    </source>
</reference>
<dbReference type="InterPro" id="IPR000719">
    <property type="entry name" value="Prot_kinase_dom"/>
</dbReference>
<dbReference type="EMBL" id="KB206474">
    <property type="protein sequence ID" value="ELP91350.1"/>
    <property type="molecule type" value="Genomic_DNA"/>
</dbReference>
<dbReference type="RefSeq" id="XP_004258121.1">
    <property type="nucleotide sequence ID" value="XM_004258073.1"/>
</dbReference>
<dbReference type="GO" id="GO:0005737">
    <property type="term" value="C:cytoplasm"/>
    <property type="evidence" value="ECO:0007669"/>
    <property type="project" value="TreeGrafter"/>
</dbReference>
<dbReference type="PANTHER" id="PTHR24058">
    <property type="entry name" value="DUAL SPECIFICITY PROTEIN KINASE"/>
    <property type="match status" value="1"/>
</dbReference>
<evidence type="ECO:0000256" key="1">
    <source>
        <dbReference type="ARBA" id="ARBA00022527"/>
    </source>
</evidence>
<dbReference type="Proteomes" id="UP000014680">
    <property type="component" value="Unassembled WGS sequence"/>
</dbReference>
<dbReference type="SMART" id="SM00220">
    <property type="entry name" value="S_TKc"/>
    <property type="match status" value="1"/>
</dbReference>
<feature type="domain" description="Protein kinase" evidence="7">
    <location>
        <begin position="97"/>
        <end position="419"/>
    </location>
</feature>
<dbReference type="PANTHER" id="PTHR24058:SF17">
    <property type="entry name" value="HOMEODOMAIN INTERACTING PROTEIN KINASE, ISOFORM D"/>
    <property type="match status" value="1"/>
</dbReference>
<evidence type="ECO:0000256" key="5">
    <source>
        <dbReference type="ARBA" id="ARBA00022840"/>
    </source>
</evidence>
<dbReference type="InterPro" id="IPR011009">
    <property type="entry name" value="Kinase-like_dom_sf"/>
</dbReference>
<dbReference type="InterPro" id="IPR050494">
    <property type="entry name" value="Ser_Thr_dual-spec_kinase"/>
</dbReference>
<dbReference type="GeneID" id="14890412"/>
<keyword evidence="9" id="KW-1185">Reference proteome</keyword>
<dbReference type="SUPFAM" id="SSF56112">
    <property type="entry name" value="Protein kinase-like (PK-like)"/>
    <property type="match status" value="1"/>
</dbReference>
<dbReference type="GO" id="GO:0004712">
    <property type="term" value="F:protein serine/threonine/tyrosine kinase activity"/>
    <property type="evidence" value="ECO:0007669"/>
    <property type="project" value="UniProtKB-EC"/>
</dbReference>
<dbReference type="PROSITE" id="PS00108">
    <property type="entry name" value="PROTEIN_KINASE_ST"/>
    <property type="match status" value="1"/>
</dbReference>
<dbReference type="EC" id="2.7.12.1" evidence="8"/>
<dbReference type="PROSITE" id="PS50011">
    <property type="entry name" value="PROTEIN_KINASE_DOM"/>
    <property type="match status" value="1"/>
</dbReference>
<dbReference type="GO" id="GO:0005524">
    <property type="term" value="F:ATP binding"/>
    <property type="evidence" value="ECO:0007669"/>
    <property type="project" value="UniProtKB-UniRule"/>
</dbReference>
<proteinExistence type="predicted"/>
<protein>
    <submittedName>
        <fullName evidence="8">Serine/threonine protein kinase ppk15, putative</fullName>
        <ecNumber evidence="8">2.7.12.1</ecNumber>
    </submittedName>
</protein>